<dbReference type="Proteomes" id="UP000244013">
    <property type="component" value="Unassembled WGS sequence"/>
</dbReference>
<evidence type="ECO:0000313" key="1">
    <source>
        <dbReference type="EMBL" id="PTW44802.1"/>
    </source>
</evidence>
<dbReference type="OrthoDB" id="5943at2"/>
<dbReference type="AlphaFoldDB" id="A0A2T5TZY7"/>
<protein>
    <submittedName>
        <fullName evidence="1">Putative GH25 family protein</fullName>
    </submittedName>
</protein>
<gene>
    <name evidence="1" type="ORF">C8J25_109233</name>
</gene>
<dbReference type="InterPro" id="IPR019613">
    <property type="entry name" value="DUF4198"/>
</dbReference>
<proteinExistence type="predicted"/>
<sequence length="238" mass="24977">MPYVLPSVFDAAGRDRITLQASFTEDAFRPEIAMKDAPFEITGPDGKTVKLAAPTLTTDQAIVEAALPADGVYRLSSGQRIGRLSKMYRTGETWTIVGEGKTPPPGATSVDVRSTTLADAYVVRGKPGAAGALAARGKALEIHPLGDPSSYAPGSAAAFEILYDGKPLAGEPVTLFREAGFYDGHKQVATVNSDKAGKVTLTPSDAGRYLMLVRHRAATPGAADAYSSFTVTLAFEAI</sequence>
<name>A0A2T5TZY7_9SPHN</name>
<comment type="caution">
    <text evidence="1">The sequence shown here is derived from an EMBL/GenBank/DDBJ whole genome shotgun (WGS) entry which is preliminary data.</text>
</comment>
<dbReference type="Pfam" id="PF10670">
    <property type="entry name" value="DUF4198"/>
    <property type="match status" value="1"/>
</dbReference>
<dbReference type="EMBL" id="QAYE01000009">
    <property type="protein sequence ID" value="PTW44802.1"/>
    <property type="molecule type" value="Genomic_DNA"/>
</dbReference>
<accession>A0A2T5TZY7</accession>
<evidence type="ECO:0000313" key="2">
    <source>
        <dbReference type="Proteomes" id="UP000244013"/>
    </source>
</evidence>
<organism evidence="1 2">
    <name type="scientific">Sphingomonas faeni</name>
    <dbReference type="NCBI Taxonomy" id="185950"/>
    <lineage>
        <taxon>Bacteria</taxon>
        <taxon>Pseudomonadati</taxon>
        <taxon>Pseudomonadota</taxon>
        <taxon>Alphaproteobacteria</taxon>
        <taxon>Sphingomonadales</taxon>
        <taxon>Sphingomonadaceae</taxon>
        <taxon>Sphingomonas</taxon>
    </lineage>
</organism>
<reference evidence="1 2" key="1">
    <citation type="submission" date="2018-04" db="EMBL/GenBank/DDBJ databases">
        <title>Genomic Encyclopedia of Type Strains, Phase III (KMG-III): the genomes of soil and plant-associated and newly described type strains.</title>
        <authorList>
            <person name="Whitman W."/>
        </authorList>
    </citation>
    <scope>NUCLEOTIDE SEQUENCE [LARGE SCALE GENOMIC DNA]</scope>
    <source>
        <strain evidence="1 2">MA-olki</strain>
    </source>
</reference>